<keyword evidence="3" id="KW-1185">Reference proteome</keyword>
<feature type="compositionally biased region" description="Polar residues" evidence="1">
    <location>
        <begin position="27"/>
        <end position="39"/>
    </location>
</feature>
<reference evidence="2 3" key="1">
    <citation type="journal article" date="2023" name="Commun. Biol.">
        <title>Genome analysis of Parmales, the sister group of diatoms, reveals the evolutionary specialization of diatoms from phago-mixotrophs to photoautotrophs.</title>
        <authorList>
            <person name="Ban H."/>
            <person name="Sato S."/>
            <person name="Yoshikawa S."/>
            <person name="Yamada K."/>
            <person name="Nakamura Y."/>
            <person name="Ichinomiya M."/>
            <person name="Sato N."/>
            <person name="Blanc-Mathieu R."/>
            <person name="Endo H."/>
            <person name="Kuwata A."/>
            <person name="Ogata H."/>
        </authorList>
    </citation>
    <scope>NUCLEOTIDE SEQUENCE [LARGE SCALE GENOMIC DNA]</scope>
</reference>
<accession>A0ABQ6ME18</accession>
<protein>
    <submittedName>
        <fullName evidence="2">Uncharacterized protein</fullName>
    </submittedName>
</protein>
<dbReference type="EMBL" id="BRYB01000178">
    <property type="protein sequence ID" value="GMI24644.1"/>
    <property type="molecule type" value="Genomic_DNA"/>
</dbReference>
<proteinExistence type="predicted"/>
<evidence type="ECO:0000313" key="2">
    <source>
        <dbReference type="EMBL" id="GMI24644.1"/>
    </source>
</evidence>
<comment type="caution">
    <text evidence="2">The sequence shown here is derived from an EMBL/GenBank/DDBJ whole genome shotgun (WGS) entry which is preliminary data.</text>
</comment>
<gene>
    <name evidence="2" type="ORF">TeGR_g14871</name>
</gene>
<feature type="region of interest" description="Disordered" evidence="1">
    <location>
        <begin position="20"/>
        <end position="61"/>
    </location>
</feature>
<sequence>MPPPQLLGLLLPTAAQFGVGKKAKGNGQKSAFEQAQERASSGGKMARGKAGLPAKGRGAAASTGDAEMDALLAELTAGMSTEELAQMDEMLAQLGDMDMGDMESMMAEAMTGFEQMANLDPEELAKELEEAMMTPEVQELLNDPVKMLESLRGTGMMDDAQIDEWVSNPRKYKKELKEMSDQVNALFTDPAALKEMIETMSGMAEMLSDPAKLEEALEEIAKEFEQWETDMNDDDKLEAARLEMLENPDLSSNPMLASVFNTDEMQEILKDSGKWKDAIKGGGAGRRRGGVGAAEL</sequence>
<organism evidence="2 3">
    <name type="scientific">Tetraparma gracilis</name>
    <dbReference type="NCBI Taxonomy" id="2962635"/>
    <lineage>
        <taxon>Eukaryota</taxon>
        <taxon>Sar</taxon>
        <taxon>Stramenopiles</taxon>
        <taxon>Ochrophyta</taxon>
        <taxon>Bolidophyceae</taxon>
        <taxon>Parmales</taxon>
        <taxon>Triparmaceae</taxon>
        <taxon>Tetraparma</taxon>
    </lineage>
</organism>
<name>A0ABQ6ME18_9STRA</name>
<evidence type="ECO:0000313" key="3">
    <source>
        <dbReference type="Proteomes" id="UP001165060"/>
    </source>
</evidence>
<dbReference type="Proteomes" id="UP001165060">
    <property type="component" value="Unassembled WGS sequence"/>
</dbReference>
<evidence type="ECO:0000256" key="1">
    <source>
        <dbReference type="SAM" id="MobiDB-lite"/>
    </source>
</evidence>